<dbReference type="OMA" id="FRRIHAY"/>
<dbReference type="PROSITE" id="PS50146">
    <property type="entry name" value="DAGK"/>
    <property type="match status" value="1"/>
</dbReference>
<dbReference type="InterPro" id="IPR017438">
    <property type="entry name" value="ATP-NAD_kinase_N"/>
</dbReference>
<comment type="similarity">
    <text evidence="2">Belongs to the diacylglycerol/lipid kinase family.</text>
</comment>
<dbReference type="SUPFAM" id="SSF111331">
    <property type="entry name" value="NAD kinase/diacylglycerol kinase-like"/>
    <property type="match status" value="1"/>
</dbReference>
<evidence type="ECO:0000313" key="4">
    <source>
        <dbReference type="EMBL" id="TRX99268.1"/>
    </source>
</evidence>
<name>A0A553IGD1_ACHLA</name>
<dbReference type="InterPro" id="IPR016064">
    <property type="entry name" value="NAD/diacylglycerol_kinase_sf"/>
</dbReference>
<reference evidence="4 5" key="1">
    <citation type="submission" date="2019-07" db="EMBL/GenBank/DDBJ databases">
        <title>Genome sequence of Acholeplasma laidlawii strain with increased resistance to erythromycin.</title>
        <authorList>
            <person name="Medvedeva E.S."/>
            <person name="Baranova N.B."/>
            <person name="Siniagina M.N."/>
            <person name="Mouzykantov A."/>
            <person name="Chernova O.A."/>
            <person name="Chernov V.M."/>
        </authorList>
    </citation>
    <scope>NUCLEOTIDE SEQUENCE [LARGE SCALE GENOMIC DNA]</scope>
    <source>
        <strain evidence="4 5">PG8REry</strain>
    </source>
</reference>
<accession>A0A553IGD1</accession>
<dbReference type="PANTHER" id="PTHR12358">
    <property type="entry name" value="SPHINGOSINE KINASE"/>
    <property type="match status" value="1"/>
</dbReference>
<gene>
    <name evidence="4" type="ORF">FNV44_06080</name>
</gene>
<dbReference type="Pfam" id="PF00781">
    <property type="entry name" value="DAGK_cat"/>
    <property type="match status" value="1"/>
</dbReference>
<comment type="caution">
    <text evidence="4">The sequence shown here is derived from an EMBL/GenBank/DDBJ whole genome shotgun (WGS) entry which is preliminary data.</text>
</comment>
<dbReference type="InterPro" id="IPR001206">
    <property type="entry name" value="Diacylglycerol_kinase_cat_dom"/>
</dbReference>
<dbReference type="RefSeq" id="WP_012243232.1">
    <property type="nucleotide sequence ID" value="NZ_JACAOE010000002.1"/>
</dbReference>
<organism evidence="4 5">
    <name type="scientific">Acholeplasma laidlawii</name>
    <dbReference type="NCBI Taxonomy" id="2148"/>
    <lineage>
        <taxon>Bacteria</taxon>
        <taxon>Bacillati</taxon>
        <taxon>Mycoplasmatota</taxon>
        <taxon>Mollicutes</taxon>
        <taxon>Acholeplasmatales</taxon>
        <taxon>Acholeplasmataceae</taxon>
        <taxon>Acholeplasma</taxon>
    </lineage>
</organism>
<evidence type="ECO:0000259" key="3">
    <source>
        <dbReference type="PROSITE" id="PS50146"/>
    </source>
</evidence>
<evidence type="ECO:0000256" key="2">
    <source>
        <dbReference type="ARBA" id="ARBA00005983"/>
    </source>
</evidence>
<dbReference type="GO" id="GO:0005886">
    <property type="term" value="C:plasma membrane"/>
    <property type="evidence" value="ECO:0007669"/>
    <property type="project" value="TreeGrafter"/>
</dbReference>
<dbReference type="AlphaFoldDB" id="A0A553IGD1"/>
<dbReference type="Proteomes" id="UP000315938">
    <property type="component" value="Unassembled WGS sequence"/>
</dbReference>
<proteinExistence type="inferred from homology"/>
<sequence length="302" mass="34852">MNILLIYNVSSGNGKFMQSFGKVKTFFKLNNFKYDIYDIRVTDKVAHDIEKLAPNYDVITIAGGDGTIHSVINGLMSISKDKRPRLLILPFGTTNDYANMLGLGKDLEFNLTLLKTSHYRYSDVYSLNNEFFVYAAAVGKFSNVSYTINRSTLKKMGSFGYLMNAKRDLFNKYHMNLCLETKNLKIHRKAFLILIASGSRVGGFNISKFTKDTKFNDGKVNIRIFTRNHIFSWMKIIWFYLFKGRYFHNDIHITTDYAKITLPDKYIWNVDGEAGPTGEIIVKTLKEEIEVYVHPKKINKLF</sequence>
<dbReference type="GO" id="GO:0004143">
    <property type="term" value="F:ATP-dependent diacylglycerol kinase activity"/>
    <property type="evidence" value="ECO:0007669"/>
    <property type="project" value="TreeGrafter"/>
</dbReference>
<comment type="cofactor">
    <cofactor evidence="1">
        <name>Mg(2+)</name>
        <dbReference type="ChEBI" id="CHEBI:18420"/>
    </cofactor>
</comment>
<dbReference type="Gene3D" id="3.40.50.10330">
    <property type="entry name" value="Probable inorganic polyphosphate/atp-NAD kinase, domain 1"/>
    <property type="match status" value="1"/>
</dbReference>
<dbReference type="GeneID" id="41339439"/>
<dbReference type="Gene3D" id="2.60.200.40">
    <property type="match status" value="1"/>
</dbReference>
<dbReference type="InterPro" id="IPR050187">
    <property type="entry name" value="Lipid_Phosphate_FormReg"/>
</dbReference>
<dbReference type="EMBL" id="VKID01000002">
    <property type="protein sequence ID" value="TRX99268.1"/>
    <property type="molecule type" value="Genomic_DNA"/>
</dbReference>
<evidence type="ECO:0000256" key="1">
    <source>
        <dbReference type="ARBA" id="ARBA00001946"/>
    </source>
</evidence>
<feature type="domain" description="DAGKc" evidence="3">
    <location>
        <begin position="1"/>
        <end position="131"/>
    </location>
</feature>
<dbReference type="SMART" id="SM00046">
    <property type="entry name" value="DAGKc"/>
    <property type="match status" value="1"/>
</dbReference>
<dbReference type="PANTHER" id="PTHR12358:SF106">
    <property type="entry name" value="LIPID KINASE YEGS"/>
    <property type="match status" value="1"/>
</dbReference>
<protein>
    <recommendedName>
        <fullName evidence="3">DAGKc domain-containing protein</fullName>
    </recommendedName>
</protein>
<evidence type="ECO:0000313" key="5">
    <source>
        <dbReference type="Proteomes" id="UP000315938"/>
    </source>
</evidence>